<name>A0ABN1IKY0_9CLOT</name>
<evidence type="ECO:0000256" key="1">
    <source>
        <dbReference type="SAM" id="Phobius"/>
    </source>
</evidence>
<evidence type="ECO:0000313" key="2">
    <source>
        <dbReference type="EMBL" id="GAA0716413.1"/>
    </source>
</evidence>
<sequence>MDMESVLLLSVLLFFIIYFAITLAIKPLLNEQVKTIIDEQDFGLVKLRDISVLSSTELEEVIKLYQKKGVKKEEYEEYRRYAKILYDLKEMDYFTYKEYLSRMNKLKKHFKIESYL</sequence>
<accession>A0ABN1IKY0</accession>
<keyword evidence="1" id="KW-0472">Membrane</keyword>
<keyword evidence="1" id="KW-1133">Transmembrane helix</keyword>
<organism evidence="2 3">
    <name type="scientific">Clostridium malenominatum</name>
    <dbReference type="NCBI Taxonomy" id="1539"/>
    <lineage>
        <taxon>Bacteria</taxon>
        <taxon>Bacillati</taxon>
        <taxon>Bacillota</taxon>
        <taxon>Clostridia</taxon>
        <taxon>Eubacteriales</taxon>
        <taxon>Clostridiaceae</taxon>
        <taxon>Clostridium</taxon>
    </lineage>
</organism>
<feature type="transmembrane region" description="Helical" evidence="1">
    <location>
        <begin position="6"/>
        <end position="25"/>
    </location>
</feature>
<gene>
    <name evidence="2" type="ORF">GCM10008905_00820</name>
</gene>
<protein>
    <submittedName>
        <fullName evidence="2">Uncharacterized protein</fullName>
    </submittedName>
</protein>
<dbReference type="EMBL" id="BAAACF010000001">
    <property type="protein sequence ID" value="GAA0716413.1"/>
    <property type="molecule type" value="Genomic_DNA"/>
</dbReference>
<dbReference type="RefSeq" id="WP_343765259.1">
    <property type="nucleotide sequence ID" value="NZ_BAAACF010000001.1"/>
</dbReference>
<reference evidence="2 3" key="1">
    <citation type="journal article" date="2019" name="Int. J. Syst. Evol. Microbiol.">
        <title>The Global Catalogue of Microorganisms (GCM) 10K type strain sequencing project: providing services to taxonomists for standard genome sequencing and annotation.</title>
        <authorList>
            <consortium name="The Broad Institute Genomics Platform"/>
            <consortium name="The Broad Institute Genome Sequencing Center for Infectious Disease"/>
            <person name="Wu L."/>
            <person name="Ma J."/>
        </authorList>
    </citation>
    <scope>NUCLEOTIDE SEQUENCE [LARGE SCALE GENOMIC DNA]</scope>
    <source>
        <strain evidence="2 3">JCM 1405</strain>
    </source>
</reference>
<dbReference type="Proteomes" id="UP001500339">
    <property type="component" value="Unassembled WGS sequence"/>
</dbReference>
<evidence type="ECO:0000313" key="3">
    <source>
        <dbReference type="Proteomes" id="UP001500339"/>
    </source>
</evidence>
<comment type="caution">
    <text evidence="2">The sequence shown here is derived from an EMBL/GenBank/DDBJ whole genome shotgun (WGS) entry which is preliminary data.</text>
</comment>
<keyword evidence="3" id="KW-1185">Reference proteome</keyword>
<proteinExistence type="predicted"/>
<keyword evidence="1" id="KW-0812">Transmembrane</keyword>